<accession>A0A8S2P848</accession>
<comment type="caution">
    <text evidence="2">The sequence shown here is derived from an EMBL/GenBank/DDBJ whole genome shotgun (WGS) entry which is preliminary data.</text>
</comment>
<name>A0A8S2P848_9BILA</name>
<organism evidence="2 3">
    <name type="scientific">Rotaria magnacalcarata</name>
    <dbReference type="NCBI Taxonomy" id="392030"/>
    <lineage>
        <taxon>Eukaryota</taxon>
        <taxon>Metazoa</taxon>
        <taxon>Spiralia</taxon>
        <taxon>Gnathifera</taxon>
        <taxon>Rotifera</taxon>
        <taxon>Eurotatoria</taxon>
        <taxon>Bdelloidea</taxon>
        <taxon>Philodinida</taxon>
        <taxon>Philodinidae</taxon>
        <taxon>Rotaria</taxon>
    </lineage>
</organism>
<protein>
    <recommendedName>
        <fullName evidence="1">Phosphatidate phosphatase APP1 catalytic domain-containing protein</fullName>
    </recommendedName>
</protein>
<feature type="domain" description="Phosphatidate phosphatase APP1 catalytic" evidence="1">
    <location>
        <begin position="120"/>
        <end position="174"/>
    </location>
</feature>
<dbReference type="AlphaFoldDB" id="A0A8S2P848"/>
<dbReference type="InterPro" id="IPR019236">
    <property type="entry name" value="APP1_cat"/>
</dbReference>
<gene>
    <name evidence="2" type="ORF">BYL167_LOCUS15759</name>
</gene>
<evidence type="ECO:0000259" key="1">
    <source>
        <dbReference type="Pfam" id="PF09949"/>
    </source>
</evidence>
<sequence>MNSYLQKYIAALSSATDYIAQWSPDQVFADEEHIVPFPTLAIFDRNKQLWLVHVKAWVYLPMETKTFADYLSSLPSLLIGSKNEENIDVVNYNKIENRITFNENKNEIVNQPELTTNVNIDKDPKYATASTEIIEAYPSRKYIFVGDSGELDPEVYAKLYANYAQSIAHIYIRDICQTSPCLPICEERYRKAFEFVPKDLWSIFKHPQEIDTDINKLVSI</sequence>
<dbReference type="PANTHER" id="PTHR28208:SF1">
    <property type="entry name" value="FILAMENT ORGANIZATION PROTEIN APP1-LIKE, PUTATIVE (AFU_ORTHOLOGUE AFUA_1G06650)-RELATED"/>
    <property type="match status" value="1"/>
</dbReference>
<dbReference type="Proteomes" id="UP000681967">
    <property type="component" value="Unassembled WGS sequence"/>
</dbReference>
<evidence type="ECO:0000313" key="3">
    <source>
        <dbReference type="Proteomes" id="UP000681967"/>
    </source>
</evidence>
<dbReference type="InterPro" id="IPR052935">
    <property type="entry name" value="Mg2+_PAP"/>
</dbReference>
<dbReference type="Pfam" id="PF09949">
    <property type="entry name" value="APP1_cat"/>
    <property type="match status" value="1"/>
</dbReference>
<dbReference type="EMBL" id="CAJOBH010005890">
    <property type="protein sequence ID" value="CAF4038721.1"/>
    <property type="molecule type" value="Genomic_DNA"/>
</dbReference>
<reference evidence="2" key="1">
    <citation type="submission" date="2021-02" db="EMBL/GenBank/DDBJ databases">
        <authorList>
            <person name="Nowell W R."/>
        </authorList>
    </citation>
    <scope>NUCLEOTIDE SEQUENCE</scope>
</reference>
<proteinExistence type="predicted"/>
<dbReference type="GO" id="GO:0008195">
    <property type="term" value="F:phosphatidate phosphatase activity"/>
    <property type="evidence" value="ECO:0007669"/>
    <property type="project" value="InterPro"/>
</dbReference>
<evidence type="ECO:0000313" key="2">
    <source>
        <dbReference type="EMBL" id="CAF4038721.1"/>
    </source>
</evidence>
<dbReference type="PANTHER" id="PTHR28208">
    <property type="entry name" value="PHOSPHATIDATE PHOSPHATASE APP1"/>
    <property type="match status" value="1"/>
</dbReference>